<dbReference type="SMART" id="SM00448">
    <property type="entry name" value="REC"/>
    <property type="match status" value="1"/>
</dbReference>
<dbReference type="InterPro" id="IPR046947">
    <property type="entry name" value="LytR-like"/>
</dbReference>
<name>A0A1G6W335_9SPHI</name>
<dbReference type="InterPro" id="IPR011006">
    <property type="entry name" value="CheY-like_superfamily"/>
</dbReference>
<dbReference type="SUPFAM" id="SSF52172">
    <property type="entry name" value="CheY-like"/>
    <property type="match status" value="1"/>
</dbReference>
<sequence length="251" mass="28297">MITAIIIDDEPSNIENLWALLQKHCPQVNVFAGAGDVATAEKQISQHQPDLLFLDIQLKDETGFDLLKLLPVKNFEVIFVTAFDHYGIQAIKYAALDYLLKPVDIDELTQAVAKAELKVKSRQSNQQLEFLISNLKKDDAPLLKIALPQQKEIRYVLVSNIIRCEADDTYTFFFLNDGDKILVSKPLKEYADLLQPNGFLRTHQSHLVNVSHIRSWLKEDGGTLQMEDGSKVPVSKPNRERVKAGIAGLFV</sequence>
<evidence type="ECO:0000259" key="3">
    <source>
        <dbReference type="PROSITE" id="PS50930"/>
    </source>
</evidence>
<dbReference type="PROSITE" id="PS50110">
    <property type="entry name" value="RESPONSE_REGULATORY"/>
    <property type="match status" value="1"/>
</dbReference>
<dbReference type="STRING" id="1391627.SAMN05216464_1027"/>
<dbReference type="Pfam" id="PF00072">
    <property type="entry name" value="Response_reg"/>
    <property type="match status" value="1"/>
</dbReference>
<accession>A0A1G6W335</accession>
<evidence type="ECO:0000313" key="5">
    <source>
        <dbReference type="Proteomes" id="UP000199072"/>
    </source>
</evidence>
<dbReference type="GO" id="GO:0000156">
    <property type="term" value="F:phosphorelay response regulator activity"/>
    <property type="evidence" value="ECO:0007669"/>
    <property type="project" value="InterPro"/>
</dbReference>
<keyword evidence="5" id="KW-1185">Reference proteome</keyword>
<proteinExistence type="predicted"/>
<dbReference type="SMART" id="SM00850">
    <property type="entry name" value="LytTR"/>
    <property type="match status" value="1"/>
</dbReference>
<dbReference type="GO" id="GO:0003677">
    <property type="term" value="F:DNA binding"/>
    <property type="evidence" value="ECO:0007669"/>
    <property type="project" value="InterPro"/>
</dbReference>
<keyword evidence="1" id="KW-0597">Phosphoprotein</keyword>
<evidence type="ECO:0000256" key="1">
    <source>
        <dbReference type="PROSITE-ProRule" id="PRU00169"/>
    </source>
</evidence>
<dbReference type="PANTHER" id="PTHR37299:SF1">
    <property type="entry name" value="STAGE 0 SPORULATION PROTEIN A HOMOLOG"/>
    <property type="match status" value="1"/>
</dbReference>
<dbReference type="InterPro" id="IPR001789">
    <property type="entry name" value="Sig_transdc_resp-reg_receiver"/>
</dbReference>
<reference evidence="4 5" key="1">
    <citation type="submission" date="2016-10" db="EMBL/GenBank/DDBJ databases">
        <authorList>
            <person name="de Groot N.N."/>
        </authorList>
    </citation>
    <scope>NUCLEOTIDE SEQUENCE [LARGE SCALE GENOMIC DNA]</scope>
    <source>
        <strain evidence="4 5">47C3B</strain>
    </source>
</reference>
<evidence type="ECO:0000313" key="4">
    <source>
        <dbReference type="EMBL" id="SDD59456.1"/>
    </source>
</evidence>
<dbReference type="PROSITE" id="PS50930">
    <property type="entry name" value="HTH_LYTTR"/>
    <property type="match status" value="1"/>
</dbReference>
<feature type="domain" description="HTH LytTR-type" evidence="3">
    <location>
        <begin position="145"/>
        <end position="248"/>
    </location>
</feature>
<dbReference type="Proteomes" id="UP000199072">
    <property type="component" value="Unassembled WGS sequence"/>
</dbReference>
<feature type="domain" description="Response regulatory" evidence="2">
    <location>
        <begin position="3"/>
        <end position="116"/>
    </location>
</feature>
<dbReference type="Gene3D" id="2.40.50.1020">
    <property type="entry name" value="LytTr DNA-binding domain"/>
    <property type="match status" value="1"/>
</dbReference>
<evidence type="ECO:0000259" key="2">
    <source>
        <dbReference type="PROSITE" id="PS50110"/>
    </source>
</evidence>
<dbReference type="PANTHER" id="PTHR37299">
    <property type="entry name" value="TRANSCRIPTIONAL REGULATOR-RELATED"/>
    <property type="match status" value="1"/>
</dbReference>
<protein>
    <submittedName>
        <fullName evidence="4">Two component transcriptional regulator, LytTR family</fullName>
    </submittedName>
</protein>
<organism evidence="4 5">
    <name type="scientific">Mucilaginibacter pineti</name>
    <dbReference type="NCBI Taxonomy" id="1391627"/>
    <lineage>
        <taxon>Bacteria</taxon>
        <taxon>Pseudomonadati</taxon>
        <taxon>Bacteroidota</taxon>
        <taxon>Sphingobacteriia</taxon>
        <taxon>Sphingobacteriales</taxon>
        <taxon>Sphingobacteriaceae</taxon>
        <taxon>Mucilaginibacter</taxon>
    </lineage>
</organism>
<gene>
    <name evidence="4" type="ORF">SAMN05216464_1027</name>
</gene>
<dbReference type="AlphaFoldDB" id="A0A1G6W335"/>
<dbReference type="InterPro" id="IPR007492">
    <property type="entry name" value="LytTR_DNA-bd_dom"/>
</dbReference>
<feature type="modified residue" description="4-aspartylphosphate" evidence="1">
    <location>
        <position position="55"/>
    </location>
</feature>
<dbReference type="Pfam" id="PF04397">
    <property type="entry name" value="LytTR"/>
    <property type="match status" value="1"/>
</dbReference>
<dbReference type="Gene3D" id="3.40.50.2300">
    <property type="match status" value="1"/>
</dbReference>
<dbReference type="RefSeq" id="WP_240315149.1">
    <property type="nucleotide sequence ID" value="NZ_FNAI01000002.1"/>
</dbReference>
<dbReference type="EMBL" id="FNAI01000002">
    <property type="protein sequence ID" value="SDD59456.1"/>
    <property type="molecule type" value="Genomic_DNA"/>
</dbReference>